<dbReference type="Proteomes" id="UP000386225">
    <property type="component" value="Segment"/>
</dbReference>
<organism evidence="1 2">
    <name type="scientific">Ralstonia phage Reminis</name>
    <dbReference type="NCBI Taxonomy" id="2662139"/>
    <lineage>
        <taxon>Viruses</taxon>
        <taxon>Duplodnaviria</taxon>
        <taxon>Heunggongvirae</taxon>
        <taxon>Uroviricota</taxon>
        <taxon>Caudoviricetes</taxon>
        <taxon>Autographivirales</taxon>
        <taxon>Autographivirales incertae sedis</taxon>
        <taxon>Reminisvirus</taxon>
        <taxon>Reminisvirus reminis</taxon>
    </lineage>
</organism>
<protein>
    <submittedName>
        <fullName evidence="1">Uncharacterized protein</fullName>
    </submittedName>
</protein>
<accession>A0A5Q2U8I2</accession>
<sequence>MPSPGDIAYIEPGVFMYIMDVLREKRVSYDSPQADFIYNEVVKDIRNRIECSIQPK</sequence>
<proteinExistence type="predicted"/>
<evidence type="ECO:0000313" key="1">
    <source>
        <dbReference type="EMBL" id="QGH45096.1"/>
    </source>
</evidence>
<reference evidence="1 2" key="1">
    <citation type="submission" date="2019-09" db="EMBL/GenBank/DDBJ databases">
        <title>Bacteriophage as agents antimicrobiens.</title>
        <authorList>
            <person name="Lightbourn L."/>
            <person name="Amarillas L."/>
            <person name="Estrada M."/>
            <person name="Leon R."/>
            <person name="Figueroa L."/>
            <person name="Patron O."/>
            <person name="Leon J."/>
        </authorList>
    </citation>
    <scope>NUCLEOTIDE SEQUENCE [LARGE SCALE GENOMIC DNA]</scope>
</reference>
<evidence type="ECO:0000313" key="2">
    <source>
        <dbReference type="Proteomes" id="UP000386225"/>
    </source>
</evidence>
<keyword evidence="2" id="KW-1185">Reference proteome</keyword>
<dbReference type="EMBL" id="MN478376">
    <property type="protein sequence ID" value="QGH45096.1"/>
    <property type="molecule type" value="Genomic_DNA"/>
</dbReference>
<name>A0A5Q2U8I2_9CAUD</name>